<dbReference type="EMBL" id="PKSM01000340">
    <property type="protein sequence ID" value="POV97245.1"/>
    <property type="molecule type" value="Genomic_DNA"/>
</dbReference>
<reference evidence="3" key="3">
    <citation type="journal article" date="2018" name="Mol. Plant Microbe Interact.">
        <title>Genome sequence resources for the wheat stripe rust pathogen (Puccinia striiformis f. sp. tritici) and the barley stripe rust pathogen (Puccinia striiformis f. sp. hordei).</title>
        <authorList>
            <person name="Xia C."/>
            <person name="Wang M."/>
            <person name="Yin C."/>
            <person name="Cornejo O.E."/>
            <person name="Hulbert S.H."/>
            <person name="Chen X."/>
        </authorList>
    </citation>
    <scope>NUCLEOTIDE SEQUENCE [LARGE SCALE GENOMIC DNA]</scope>
    <source>
        <strain evidence="3">93TX-2</strain>
    </source>
</reference>
<reference evidence="2 3" key="1">
    <citation type="submission" date="2017-12" db="EMBL/GenBank/DDBJ databases">
        <title>Gene loss provides genomic basis for host adaptation in cereal stripe rust fungi.</title>
        <authorList>
            <person name="Xia C."/>
        </authorList>
    </citation>
    <scope>NUCLEOTIDE SEQUENCE [LARGE SCALE GENOMIC DNA]</scope>
    <source>
        <strain evidence="2 3">93TX-2</strain>
    </source>
</reference>
<accession>A0A2S4UIX3</accession>
<gene>
    <name evidence="2" type="ORF">PSHT_14668</name>
</gene>
<evidence type="ECO:0000313" key="3">
    <source>
        <dbReference type="Proteomes" id="UP000238274"/>
    </source>
</evidence>
<name>A0A2S4UIX3_9BASI</name>
<comment type="caution">
    <text evidence="2">The sequence shown here is derived from an EMBL/GenBank/DDBJ whole genome shotgun (WGS) entry which is preliminary data.</text>
</comment>
<organism evidence="2 3">
    <name type="scientific">Puccinia striiformis</name>
    <dbReference type="NCBI Taxonomy" id="27350"/>
    <lineage>
        <taxon>Eukaryota</taxon>
        <taxon>Fungi</taxon>
        <taxon>Dikarya</taxon>
        <taxon>Basidiomycota</taxon>
        <taxon>Pucciniomycotina</taxon>
        <taxon>Pucciniomycetes</taxon>
        <taxon>Pucciniales</taxon>
        <taxon>Pucciniaceae</taxon>
        <taxon>Puccinia</taxon>
    </lineage>
</organism>
<keyword evidence="3" id="KW-1185">Reference proteome</keyword>
<evidence type="ECO:0000313" key="2">
    <source>
        <dbReference type="EMBL" id="POV97245.1"/>
    </source>
</evidence>
<protein>
    <submittedName>
        <fullName evidence="2">Uncharacterized protein</fullName>
    </submittedName>
</protein>
<feature type="non-terminal residue" evidence="2">
    <location>
        <position position="1"/>
    </location>
</feature>
<proteinExistence type="predicted"/>
<dbReference type="VEuPathDB" id="FungiDB:PSHT_14668"/>
<reference evidence="3" key="2">
    <citation type="journal article" date="2018" name="BMC Genomics">
        <title>Genomic insights into host adaptation between the wheat stripe rust pathogen (Puccinia striiformis f. sp. tritici) and the barley stripe rust pathogen (Puccinia striiformis f. sp. hordei).</title>
        <authorList>
            <person name="Xia C."/>
            <person name="Wang M."/>
            <person name="Yin C."/>
            <person name="Cornejo O.E."/>
            <person name="Hulbert S.H."/>
            <person name="Chen X."/>
        </authorList>
    </citation>
    <scope>NUCLEOTIDE SEQUENCE [LARGE SCALE GENOMIC DNA]</scope>
    <source>
        <strain evidence="3">93TX-2</strain>
    </source>
</reference>
<sequence length="194" mass="21812">NTKPTPLPTLAKITNNQEEEGSSGLSEVKLSGSNTKNQKKKNEEIVKPVKKLDKKIGTKIFQDQQECSQSIQQFVLNRGYLITIRNSCPTNTFYRCSRGGSASQNTRTENQKAQQLPNSLVKNCNQSIQIAKSLQLEFMNLENKSKTKKLQKLLLSNSSLNHLQTPVFSMKPNTTKMVISIVFYSIILFLLNSS</sequence>
<dbReference type="VEuPathDB" id="FungiDB:PSTT_11097"/>
<feature type="region of interest" description="Disordered" evidence="1">
    <location>
        <begin position="1"/>
        <end position="41"/>
    </location>
</feature>
<dbReference type="AlphaFoldDB" id="A0A2S4UIX3"/>
<dbReference type="Proteomes" id="UP000238274">
    <property type="component" value="Unassembled WGS sequence"/>
</dbReference>
<evidence type="ECO:0000256" key="1">
    <source>
        <dbReference type="SAM" id="MobiDB-lite"/>
    </source>
</evidence>